<dbReference type="SMART" id="SM00382">
    <property type="entry name" value="AAA"/>
    <property type="match status" value="1"/>
</dbReference>
<dbReference type="RefSeq" id="WP_244628977.1">
    <property type="nucleotide sequence ID" value="NZ_CABFMQ020000084.1"/>
</dbReference>
<dbReference type="InterPro" id="IPR025943">
    <property type="entry name" value="Sigma_54_int_dom_ATP-bd_2"/>
</dbReference>
<dbReference type="InterPro" id="IPR027417">
    <property type="entry name" value="P-loop_NTPase"/>
</dbReference>
<keyword evidence="1" id="KW-0547">Nucleotide-binding</keyword>
<dbReference type="Gene3D" id="1.10.8.60">
    <property type="match status" value="1"/>
</dbReference>
<dbReference type="PROSITE" id="PS00676">
    <property type="entry name" value="SIGMA54_INTERACT_2"/>
    <property type="match status" value="1"/>
</dbReference>
<dbReference type="InterPro" id="IPR002078">
    <property type="entry name" value="Sigma_54_int"/>
</dbReference>
<evidence type="ECO:0000256" key="3">
    <source>
        <dbReference type="ARBA" id="ARBA00023012"/>
    </source>
</evidence>
<dbReference type="SUPFAM" id="SSF52540">
    <property type="entry name" value="P-loop containing nucleoside triphosphate hydrolases"/>
    <property type="match status" value="1"/>
</dbReference>
<keyword evidence="3" id="KW-0902">Two-component regulatory system</keyword>
<evidence type="ECO:0000256" key="6">
    <source>
        <dbReference type="ARBA" id="ARBA00023159"/>
    </source>
</evidence>
<dbReference type="SUPFAM" id="SSF46689">
    <property type="entry name" value="Homeodomain-like"/>
    <property type="match status" value="1"/>
</dbReference>
<keyword evidence="6" id="KW-0010">Activator</keyword>
<feature type="domain" description="Sigma-54 factor interaction" evidence="9">
    <location>
        <begin position="215"/>
        <end position="443"/>
    </location>
</feature>
<proteinExistence type="predicted"/>
<evidence type="ECO:0000256" key="2">
    <source>
        <dbReference type="ARBA" id="ARBA00022840"/>
    </source>
</evidence>
<dbReference type="GO" id="GO:0005524">
    <property type="term" value="F:ATP binding"/>
    <property type="evidence" value="ECO:0007669"/>
    <property type="project" value="UniProtKB-KW"/>
</dbReference>
<dbReference type="Pfam" id="PF00158">
    <property type="entry name" value="Sigma54_activat"/>
    <property type="match status" value="1"/>
</dbReference>
<dbReference type="PROSITE" id="PS00688">
    <property type="entry name" value="SIGMA54_INTERACT_3"/>
    <property type="match status" value="1"/>
</dbReference>
<keyword evidence="5" id="KW-0238">DNA-binding</keyword>
<dbReference type="InterPro" id="IPR029016">
    <property type="entry name" value="GAF-like_dom_sf"/>
</dbReference>
<accession>A0A8B6M9H0</accession>
<dbReference type="AlphaFoldDB" id="A0A8B6M9H0"/>
<dbReference type="Pfam" id="PF25601">
    <property type="entry name" value="AAA_lid_14"/>
    <property type="match status" value="1"/>
</dbReference>
<dbReference type="PRINTS" id="PR01590">
    <property type="entry name" value="HTHFIS"/>
</dbReference>
<dbReference type="InterPro" id="IPR025944">
    <property type="entry name" value="Sigma_54_int_dom_CS"/>
</dbReference>
<name>A0A8B6M9H0_METTU</name>
<dbReference type="InterPro" id="IPR003018">
    <property type="entry name" value="GAF"/>
</dbReference>
<dbReference type="InterPro" id="IPR025662">
    <property type="entry name" value="Sigma_54_int_dom_ATP-bd_1"/>
</dbReference>
<evidence type="ECO:0000256" key="7">
    <source>
        <dbReference type="ARBA" id="ARBA00023163"/>
    </source>
</evidence>
<keyword evidence="2" id="KW-0067">ATP-binding</keyword>
<dbReference type="Pfam" id="PF02954">
    <property type="entry name" value="HTH_8"/>
    <property type="match status" value="1"/>
</dbReference>
<dbReference type="Gene3D" id="3.30.450.40">
    <property type="match status" value="1"/>
</dbReference>
<keyword evidence="11" id="KW-1185">Reference proteome</keyword>
<dbReference type="GO" id="GO:0000160">
    <property type="term" value="P:phosphorelay signal transduction system"/>
    <property type="evidence" value="ECO:0007669"/>
    <property type="project" value="UniProtKB-KW"/>
</dbReference>
<evidence type="ECO:0000313" key="11">
    <source>
        <dbReference type="Proteomes" id="UP000485880"/>
    </source>
</evidence>
<dbReference type="GO" id="GO:0043565">
    <property type="term" value="F:sequence-specific DNA binding"/>
    <property type="evidence" value="ECO:0007669"/>
    <property type="project" value="InterPro"/>
</dbReference>
<evidence type="ECO:0000256" key="8">
    <source>
        <dbReference type="SAM" id="Coils"/>
    </source>
</evidence>
<dbReference type="InterPro" id="IPR009057">
    <property type="entry name" value="Homeodomain-like_sf"/>
</dbReference>
<keyword evidence="4" id="KW-0805">Transcription regulation</keyword>
<sequence length="541" mass="59633">MTDASQKSRSRDSSDGSSAFWRTQEMLLIQQIMGRIGKGLQIEQILREMLQLMSEMLGLNRGRIVLFDADTGAYRIRYSYGLTKEGAERGAYALGEGITGRVIAREQLIVVQDIDREPAFLARAVERRKLPEGPVSFIALPVRIDQKTVGALACHRIRHRNRALSDDMTILRIFATLVGQILELNANLEKKTRALEQHNDMLARALETRTAGYGIIGTSPLLLKAIAELEQVASANAPVLLLGESGTGKELFARALHLASPRRDKPFVKVNCAAIPDALFESELFGHERGSFTGATEARAGWFEQANGGSIFLDEIGELPLTMQTKLLRTLQESTITRLGGKREIKVDMRIVAATNKSLQAEASEGRFRPDLYYRLNVIPIQLPSLSERRGDIPALVMHFVNRANVTNQRNVNLTADAIERLKDHRWPGNIRQLSNLIERVVLLANKAMLTGADIELFLAGDSNTPTGQYAGEGALSQTPAFAPPFPQMVRPYLGAGSHSAADLQRAVLQCGGNKSRAAQMLGLTARQLAYRWRKCGLDSA</sequence>
<dbReference type="Proteomes" id="UP000485880">
    <property type="component" value="Unassembled WGS sequence"/>
</dbReference>
<keyword evidence="8" id="KW-0175">Coiled coil</keyword>
<dbReference type="SMART" id="SM00065">
    <property type="entry name" value="GAF"/>
    <property type="match status" value="1"/>
</dbReference>
<dbReference type="Gene3D" id="3.40.50.300">
    <property type="entry name" value="P-loop containing nucleotide triphosphate hydrolases"/>
    <property type="match status" value="1"/>
</dbReference>
<dbReference type="GO" id="GO:0006355">
    <property type="term" value="P:regulation of DNA-templated transcription"/>
    <property type="evidence" value="ECO:0007669"/>
    <property type="project" value="InterPro"/>
</dbReference>
<gene>
    <name evidence="10" type="ORF">MPC4_270055</name>
</gene>
<evidence type="ECO:0000256" key="1">
    <source>
        <dbReference type="ARBA" id="ARBA00022741"/>
    </source>
</evidence>
<dbReference type="SUPFAM" id="SSF55781">
    <property type="entry name" value="GAF domain-like"/>
    <property type="match status" value="1"/>
</dbReference>
<protein>
    <submittedName>
        <fullName evidence="10">Sigma-54-dependent Fis family transcriptional regulator</fullName>
    </submittedName>
</protein>
<reference evidence="10 11" key="1">
    <citation type="submission" date="2019-05" db="EMBL/GenBank/DDBJ databases">
        <authorList>
            <person name="Farhan Ul Haque M."/>
        </authorList>
    </citation>
    <scope>NUCLEOTIDE SEQUENCE [LARGE SCALE GENOMIC DNA]</scope>
    <source>
        <strain evidence="10">2</strain>
    </source>
</reference>
<evidence type="ECO:0000256" key="4">
    <source>
        <dbReference type="ARBA" id="ARBA00023015"/>
    </source>
</evidence>
<comment type="caution">
    <text evidence="10">The sequence shown here is derived from an EMBL/GenBank/DDBJ whole genome shotgun (WGS) entry which is preliminary data.</text>
</comment>
<dbReference type="PROSITE" id="PS50045">
    <property type="entry name" value="SIGMA54_INTERACT_4"/>
    <property type="match status" value="1"/>
</dbReference>
<dbReference type="PANTHER" id="PTHR32071">
    <property type="entry name" value="TRANSCRIPTIONAL REGULATORY PROTEIN"/>
    <property type="match status" value="1"/>
</dbReference>
<evidence type="ECO:0000259" key="9">
    <source>
        <dbReference type="PROSITE" id="PS50045"/>
    </source>
</evidence>
<evidence type="ECO:0000313" key="10">
    <source>
        <dbReference type="EMBL" id="VTZ50694.1"/>
    </source>
</evidence>
<dbReference type="PROSITE" id="PS00675">
    <property type="entry name" value="SIGMA54_INTERACT_1"/>
    <property type="match status" value="1"/>
</dbReference>
<evidence type="ECO:0000256" key="5">
    <source>
        <dbReference type="ARBA" id="ARBA00023125"/>
    </source>
</evidence>
<dbReference type="InterPro" id="IPR058031">
    <property type="entry name" value="AAA_lid_NorR"/>
</dbReference>
<dbReference type="InterPro" id="IPR003593">
    <property type="entry name" value="AAA+_ATPase"/>
</dbReference>
<feature type="coiled-coil region" evidence="8">
    <location>
        <begin position="181"/>
        <end position="208"/>
    </location>
</feature>
<dbReference type="Gene3D" id="1.10.10.60">
    <property type="entry name" value="Homeodomain-like"/>
    <property type="match status" value="1"/>
</dbReference>
<organism evidence="10 11">
    <name type="scientific">Methylocella tundrae</name>
    <dbReference type="NCBI Taxonomy" id="227605"/>
    <lineage>
        <taxon>Bacteria</taxon>
        <taxon>Pseudomonadati</taxon>
        <taxon>Pseudomonadota</taxon>
        <taxon>Alphaproteobacteria</taxon>
        <taxon>Hyphomicrobiales</taxon>
        <taxon>Beijerinckiaceae</taxon>
        <taxon>Methylocella</taxon>
    </lineage>
</organism>
<keyword evidence="7" id="KW-0804">Transcription</keyword>
<dbReference type="Pfam" id="PF01590">
    <property type="entry name" value="GAF"/>
    <property type="match status" value="1"/>
</dbReference>
<dbReference type="FunFam" id="3.40.50.300:FF:000006">
    <property type="entry name" value="DNA-binding transcriptional regulator NtrC"/>
    <property type="match status" value="1"/>
</dbReference>
<dbReference type="EMBL" id="CABFMQ020000084">
    <property type="protein sequence ID" value="VTZ50694.1"/>
    <property type="molecule type" value="Genomic_DNA"/>
</dbReference>
<dbReference type="CDD" id="cd00009">
    <property type="entry name" value="AAA"/>
    <property type="match status" value="1"/>
</dbReference>
<dbReference type="InterPro" id="IPR002197">
    <property type="entry name" value="HTH_Fis"/>
</dbReference>